<dbReference type="InterPro" id="IPR004316">
    <property type="entry name" value="SWEET_rpt"/>
</dbReference>
<keyword evidence="3" id="KW-1185">Reference proteome</keyword>
<organism evidence="2 3">
    <name type="scientific">Oryzihumus leptocrescens</name>
    <dbReference type="NCBI Taxonomy" id="297536"/>
    <lineage>
        <taxon>Bacteria</taxon>
        <taxon>Bacillati</taxon>
        <taxon>Actinomycetota</taxon>
        <taxon>Actinomycetes</taxon>
        <taxon>Micrococcales</taxon>
        <taxon>Intrasporangiaceae</taxon>
        <taxon>Oryzihumus</taxon>
    </lineage>
</organism>
<dbReference type="EMBL" id="VFOQ01000001">
    <property type="protein sequence ID" value="TQL58950.1"/>
    <property type="molecule type" value="Genomic_DNA"/>
</dbReference>
<dbReference type="Gene3D" id="1.20.1280.290">
    <property type="match status" value="1"/>
</dbReference>
<feature type="transmembrane region" description="Helical" evidence="1">
    <location>
        <begin position="86"/>
        <end position="105"/>
    </location>
</feature>
<keyword evidence="1" id="KW-0472">Membrane</keyword>
<evidence type="ECO:0000313" key="2">
    <source>
        <dbReference type="EMBL" id="TQL58950.1"/>
    </source>
</evidence>
<protein>
    <submittedName>
        <fullName evidence="2">Sugar efflux transporter for intercellular exchange</fullName>
    </submittedName>
</protein>
<evidence type="ECO:0000256" key="1">
    <source>
        <dbReference type="SAM" id="Phobius"/>
    </source>
</evidence>
<dbReference type="Proteomes" id="UP000319514">
    <property type="component" value="Unassembled WGS sequence"/>
</dbReference>
<comment type="caution">
    <text evidence="2">The sequence shown here is derived from an EMBL/GenBank/DDBJ whole genome shotgun (WGS) entry which is preliminary data.</text>
</comment>
<sequence>MVAGALSTAFAFACAVPQAVRLLRVRRAAGVSVAALANSTLCGIAWMTYGAVIHDPWVVMPALVGLPVTATSLVLAWCRGGSRSQLWLPCAWFATIATAACVAPWAGAVPITAVLGCSIALLITPAAITAWRSHDVSALVASSWMLLITDAVIAGTYGCLAHVTANLLYAAVAVAGSLVILVRLALPAHVYGRLVHRTGRPPVPVVP</sequence>
<keyword evidence="1" id="KW-0812">Transmembrane</keyword>
<evidence type="ECO:0000313" key="3">
    <source>
        <dbReference type="Proteomes" id="UP000319514"/>
    </source>
</evidence>
<accession>A0A542ZFC2</accession>
<dbReference type="AlphaFoldDB" id="A0A542ZFC2"/>
<gene>
    <name evidence="2" type="ORF">FB474_0293</name>
</gene>
<keyword evidence="1" id="KW-1133">Transmembrane helix</keyword>
<feature type="transmembrane region" description="Helical" evidence="1">
    <location>
        <begin position="138"/>
        <end position="157"/>
    </location>
</feature>
<dbReference type="GO" id="GO:0016020">
    <property type="term" value="C:membrane"/>
    <property type="evidence" value="ECO:0007669"/>
    <property type="project" value="InterPro"/>
</dbReference>
<feature type="transmembrane region" description="Helical" evidence="1">
    <location>
        <begin position="111"/>
        <end position="131"/>
    </location>
</feature>
<reference evidence="2 3" key="1">
    <citation type="submission" date="2019-06" db="EMBL/GenBank/DDBJ databases">
        <title>Sequencing the genomes of 1000 actinobacteria strains.</title>
        <authorList>
            <person name="Klenk H.-P."/>
        </authorList>
    </citation>
    <scope>NUCLEOTIDE SEQUENCE [LARGE SCALE GENOMIC DNA]</scope>
    <source>
        <strain evidence="2 3">DSM 18082</strain>
    </source>
</reference>
<name>A0A542ZFC2_9MICO</name>
<feature type="transmembrane region" description="Helical" evidence="1">
    <location>
        <begin position="163"/>
        <end position="186"/>
    </location>
</feature>
<dbReference type="Pfam" id="PF03083">
    <property type="entry name" value="MtN3_slv"/>
    <property type="match status" value="1"/>
</dbReference>
<proteinExistence type="predicted"/>
<feature type="transmembrane region" description="Helical" evidence="1">
    <location>
        <begin position="58"/>
        <end position="77"/>
    </location>
</feature>